<evidence type="ECO:0000256" key="1">
    <source>
        <dbReference type="SAM" id="MobiDB-lite"/>
    </source>
</evidence>
<feature type="compositionally biased region" description="Basic and acidic residues" evidence="1">
    <location>
        <begin position="1446"/>
        <end position="1494"/>
    </location>
</feature>
<feature type="compositionally biased region" description="Polar residues" evidence="1">
    <location>
        <begin position="769"/>
        <end position="787"/>
    </location>
</feature>
<feature type="compositionally biased region" description="Polar residues" evidence="1">
    <location>
        <begin position="447"/>
        <end position="462"/>
    </location>
</feature>
<feature type="compositionally biased region" description="Low complexity" evidence="1">
    <location>
        <begin position="38"/>
        <end position="49"/>
    </location>
</feature>
<dbReference type="EnsemblMetazoa" id="AMIN004827-RA">
    <property type="protein sequence ID" value="AMIN004827-PA"/>
    <property type="gene ID" value="AMIN004827"/>
</dbReference>
<keyword evidence="3" id="KW-1185">Reference proteome</keyword>
<feature type="compositionally biased region" description="Polar residues" evidence="1">
    <location>
        <begin position="1498"/>
        <end position="1521"/>
    </location>
</feature>
<feature type="compositionally biased region" description="Basic residues" evidence="1">
    <location>
        <begin position="635"/>
        <end position="644"/>
    </location>
</feature>
<feature type="compositionally biased region" description="Basic and acidic residues" evidence="1">
    <location>
        <begin position="789"/>
        <end position="798"/>
    </location>
</feature>
<feature type="compositionally biased region" description="Basic and acidic residues" evidence="1">
    <location>
        <begin position="925"/>
        <end position="934"/>
    </location>
</feature>
<organism evidence="2 3">
    <name type="scientific">Anopheles minimus</name>
    <dbReference type="NCBI Taxonomy" id="112268"/>
    <lineage>
        <taxon>Eukaryota</taxon>
        <taxon>Metazoa</taxon>
        <taxon>Ecdysozoa</taxon>
        <taxon>Arthropoda</taxon>
        <taxon>Hexapoda</taxon>
        <taxon>Insecta</taxon>
        <taxon>Pterygota</taxon>
        <taxon>Neoptera</taxon>
        <taxon>Endopterygota</taxon>
        <taxon>Diptera</taxon>
        <taxon>Nematocera</taxon>
        <taxon>Culicoidea</taxon>
        <taxon>Culicidae</taxon>
        <taxon>Anophelinae</taxon>
        <taxon>Anopheles</taxon>
    </lineage>
</organism>
<feature type="compositionally biased region" description="Basic and acidic residues" evidence="1">
    <location>
        <begin position="384"/>
        <end position="394"/>
    </location>
</feature>
<feature type="compositionally biased region" description="Acidic residues" evidence="1">
    <location>
        <begin position="993"/>
        <end position="1005"/>
    </location>
</feature>
<feature type="compositionally biased region" description="Acidic residues" evidence="1">
    <location>
        <begin position="1034"/>
        <end position="1054"/>
    </location>
</feature>
<feature type="compositionally biased region" description="Basic and acidic residues" evidence="1">
    <location>
        <begin position="1132"/>
        <end position="1146"/>
    </location>
</feature>
<feature type="compositionally biased region" description="Basic residues" evidence="1">
    <location>
        <begin position="1297"/>
        <end position="1311"/>
    </location>
</feature>
<feature type="compositionally biased region" description="Low complexity" evidence="1">
    <location>
        <begin position="426"/>
        <end position="445"/>
    </location>
</feature>
<feature type="region of interest" description="Disordered" evidence="1">
    <location>
        <begin position="1132"/>
        <end position="1408"/>
    </location>
</feature>
<feature type="compositionally biased region" description="Acidic residues" evidence="1">
    <location>
        <begin position="1237"/>
        <end position="1247"/>
    </location>
</feature>
<feature type="compositionally biased region" description="Polar residues" evidence="1">
    <location>
        <begin position="225"/>
        <end position="235"/>
    </location>
</feature>
<feature type="compositionally biased region" description="Polar residues" evidence="1">
    <location>
        <begin position="746"/>
        <end position="761"/>
    </location>
</feature>
<feature type="compositionally biased region" description="Basic and acidic residues" evidence="1">
    <location>
        <begin position="1217"/>
        <end position="1236"/>
    </location>
</feature>
<feature type="compositionally biased region" description="Basic and acidic residues" evidence="1">
    <location>
        <begin position="981"/>
        <end position="992"/>
    </location>
</feature>
<feature type="compositionally biased region" description="Basic and acidic residues" evidence="1">
    <location>
        <begin position="1375"/>
        <end position="1388"/>
    </location>
</feature>
<feature type="compositionally biased region" description="Basic residues" evidence="1">
    <location>
        <begin position="1067"/>
        <end position="1076"/>
    </location>
</feature>
<feature type="compositionally biased region" description="Basic and acidic residues" evidence="1">
    <location>
        <begin position="1167"/>
        <end position="1205"/>
    </location>
</feature>
<feature type="compositionally biased region" description="Basic and acidic residues" evidence="1">
    <location>
        <begin position="463"/>
        <end position="486"/>
    </location>
</feature>
<feature type="compositionally biased region" description="Polar residues" evidence="1">
    <location>
        <begin position="94"/>
        <end position="109"/>
    </location>
</feature>
<feature type="compositionally biased region" description="Basic and acidic residues" evidence="1">
    <location>
        <begin position="405"/>
        <end position="421"/>
    </location>
</feature>
<evidence type="ECO:0000313" key="3">
    <source>
        <dbReference type="Proteomes" id="UP000075920"/>
    </source>
</evidence>
<evidence type="ECO:0008006" key="4">
    <source>
        <dbReference type="Google" id="ProtNLM"/>
    </source>
</evidence>
<accession>A0A182W3B6</accession>
<feature type="compositionally biased region" description="Low complexity" evidence="1">
    <location>
        <begin position="110"/>
        <end position="121"/>
    </location>
</feature>
<feature type="compositionally biased region" description="Basic and acidic residues" evidence="1">
    <location>
        <begin position="1550"/>
        <end position="1570"/>
    </location>
</feature>
<feature type="compositionally biased region" description="Basic and acidic residues" evidence="1">
    <location>
        <begin position="515"/>
        <end position="535"/>
    </location>
</feature>
<dbReference type="Proteomes" id="UP000075920">
    <property type="component" value="Unassembled WGS sequence"/>
</dbReference>
<proteinExistence type="predicted"/>
<evidence type="ECO:0000313" key="2">
    <source>
        <dbReference type="EnsemblMetazoa" id="AMIN004827-PA"/>
    </source>
</evidence>
<reference evidence="2" key="2">
    <citation type="submission" date="2020-05" db="UniProtKB">
        <authorList>
            <consortium name="EnsemblMetazoa"/>
        </authorList>
    </citation>
    <scope>IDENTIFICATION</scope>
    <source>
        <strain evidence="2">MINIMUS1</strain>
    </source>
</reference>
<feature type="compositionally biased region" description="Low complexity" evidence="1">
    <location>
        <begin position="848"/>
        <end position="861"/>
    </location>
</feature>
<feature type="region of interest" description="Disordered" evidence="1">
    <location>
        <begin position="1616"/>
        <end position="1693"/>
    </location>
</feature>
<name>A0A182W3B6_9DIPT</name>
<feature type="region of interest" description="Disordered" evidence="1">
    <location>
        <begin position="1438"/>
        <end position="1531"/>
    </location>
</feature>
<feature type="compositionally biased region" description="Polar residues" evidence="1">
    <location>
        <begin position="835"/>
        <end position="847"/>
    </location>
</feature>
<protein>
    <recommendedName>
        <fullName evidence="4">BAH domain-containing protein</fullName>
    </recommendedName>
</protein>
<feature type="compositionally biased region" description="Basic and acidic residues" evidence="1">
    <location>
        <begin position="864"/>
        <end position="877"/>
    </location>
</feature>
<feature type="compositionally biased region" description="Basic and acidic residues" evidence="1">
    <location>
        <begin position="907"/>
        <end position="917"/>
    </location>
</feature>
<feature type="compositionally biased region" description="Low complexity" evidence="1">
    <location>
        <begin position="661"/>
        <end position="677"/>
    </location>
</feature>
<feature type="compositionally biased region" description="Polar residues" evidence="1">
    <location>
        <begin position="66"/>
        <end position="84"/>
    </location>
</feature>
<feature type="compositionally biased region" description="Low complexity" evidence="1">
    <location>
        <begin position="151"/>
        <end position="166"/>
    </location>
</feature>
<feature type="region of interest" description="Disordered" evidence="1">
    <location>
        <begin position="1544"/>
        <end position="1571"/>
    </location>
</feature>
<feature type="compositionally biased region" description="Basic and acidic residues" evidence="1">
    <location>
        <begin position="603"/>
        <end position="628"/>
    </location>
</feature>
<feature type="compositionally biased region" description="Pro residues" evidence="1">
    <location>
        <begin position="1662"/>
        <end position="1673"/>
    </location>
</feature>
<feature type="compositionally biased region" description="Basic and acidic residues" evidence="1">
    <location>
        <begin position="1395"/>
        <end position="1408"/>
    </location>
</feature>
<feature type="compositionally biased region" description="Low complexity" evidence="1">
    <location>
        <begin position="1365"/>
        <end position="1374"/>
    </location>
</feature>
<feature type="compositionally biased region" description="Low complexity" evidence="1">
    <location>
        <begin position="1"/>
        <end position="11"/>
    </location>
</feature>
<feature type="compositionally biased region" description="Basic and acidic residues" evidence="1">
    <location>
        <begin position="209"/>
        <end position="222"/>
    </location>
</feature>
<feature type="compositionally biased region" description="Polar residues" evidence="1">
    <location>
        <begin position="195"/>
        <end position="207"/>
    </location>
</feature>
<feature type="compositionally biased region" description="Acidic residues" evidence="1">
    <location>
        <begin position="1275"/>
        <end position="1285"/>
    </location>
</feature>
<feature type="compositionally biased region" description="Basic and acidic residues" evidence="1">
    <location>
        <begin position="544"/>
        <end position="557"/>
    </location>
</feature>
<feature type="region of interest" description="Disordered" evidence="1">
    <location>
        <begin position="1"/>
        <end position="121"/>
    </location>
</feature>
<reference evidence="3" key="1">
    <citation type="submission" date="2013-03" db="EMBL/GenBank/DDBJ databases">
        <title>The Genome Sequence of Anopheles minimus MINIMUS1.</title>
        <authorList>
            <consortium name="The Broad Institute Genomics Platform"/>
            <person name="Neafsey D.E."/>
            <person name="Walton C."/>
            <person name="Walker B."/>
            <person name="Young S.K."/>
            <person name="Zeng Q."/>
            <person name="Gargeya S."/>
            <person name="Fitzgerald M."/>
            <person name="Haas B."/>
            <person name="Abouelleil A."/>
            <person name="Allen A.W."/>
            <person name="Alvarado L."/>
            <person name="Arachchi H.M."/>
            <person name="Berlin A.M."/>
            <person name="Chapman S.B."/>
            <person name="Gainer-Dewar J."/>
            <person name="Goldberg J."/>
            <person name="Griggs A."/>
            <person name="Gujja S."/>
            <person name="Hansen M."/>
            <person name="Howarth C."/>
            <person name="Imamovic A."/>
            <person name="Ireland A."/>
            <person name="Larimer J."/>
            <person name="McCowan C."/>
            <person name="Murphy C."/>
            <person name="Pearson M."/>
            <person name="Poon T.W."/>
            <person name="Priest M."/>
            <person name="Roberts A."/>
            <person name="Saif S."/>
            <person name="Shea T."/>
            <person name="Sisk P."/>
            <person name="Sykes S."/>
            <person name="Wortman J."/>
            <person name="Nusbaum C."/>
            <person name="Birren B."/>
        </authorList>
    </citation>
    <scope>NUCLEOTIDE SEQUENCE [LARGE SCALE GENOMIC DNA]</scope>
    <source>
        <strain evidence="3">MINIMUS1</strain>
    </source>
</reference>
<feature type="compositionally biased region" description="Basic and acidic residues" evidence="1">
    <location>
        <begin position="1319"/>
        <end position="1341"/>
    </location>
</feature>
<feature type="compositionally biased region" description="Basic and acidic residues" evidence="1">
    <location>
        <begin position="1021"/>
        <end position="1033"/>
    </location>
</feature>
<feature type="region of interest" description="Disordered" evidence="1">
    <location>
        <begin position="151"/>
        <end position="277"/>
    </location>
</feature>
<sequence length="1693" mass="181246">MKPKKQQSSSANEKKSSSGGGSTGPNAPVSVGGAEAKSTSNTCSSGSTTAPAKKPIKRLQSKTKESTPNVTTSSGVTIANTSAATGGGKATEKLLTNVQQSANQQQSLTSKSKSSAANIGKTKATAALANASKALSVAGSAECAKNSIKISATESSTNTSSSCPTTGPAVGKTEILTNPSGKGNKHTVPGIKPDSVNQPALQNSTVKGNAKDITERPKKPVKESGSASKRSAGQTEKSDSGKRKQPSTNSNPSPVCSPATGIPLTSSTVDSKLREKEKKIQKELKNLGVPDKTINQSIDAAYLLESAVESVVNPSISEMVKTKSRTTVAQGKYGGGGDNAVGSGVLARKSSITSEEGADGETEKSAKESTSANIGKLKKSVTLKADRQPGEGSKKMSGKGSSAKEVGEKFGSKAGRKDDKTTPTMSTSGAVSGAAAKSSSTKATGQGAKSNKKTNNSSGTTEPKQKKTGIAEHASKGTEQQKKEPAPELPVVKQSTEQEGAMTIGRGSSIEQEDHEEKNEEVHIRIDSIVKALEREDIETPSGTKKESDAEARKEELADGAIVIPPVVSIDCKAPIDAKTKKQPTPRKPPAKKEGSVAASKSKVKETNEKKKVTVADQASKKEVKFEEQTPASPAKRKYVKKPKSGTAEDTDAIGEKSAKMAKSVTTKKTSVASKVKPINAKTNSKTQMVAPKETDDSTTLTNSSKDDKAVDTPAAHQELAANTINVVASRDRSSTENDDDVPLRQLQQKQTPGHSGTESTVLGKDKPSNTTEPTTPQQHISSVQDRTTTTEKEKEDCPDVGSEINVPSSATGPILAGLLKNSGKQGKRSYVRKNPTSGGSGKNSKATAVSSSCPVSTTVTEECSSKERKLEKKDVYDFDDSESEVEAPVKSGKPSFKRKSSVDFSQSREDISRDAIEDSQLTKQKVDDGKQEETPTVNDADSVGDKEKCNDEDETAKRTVPLKKQKRRIEAALSESMSLSKKEQTEDKSSDSEEEQNDDGDPDAPEMKAKKKVVASLKKLKQEAKEDSHSSADEADDDDEGGADEDENNDSGDSDGCSSSDTVRTRIAKKRQSAKKRNVKLYGFWSGPKRHRVASLNALAKVHCLYENEMRGALEASLMSQSSGSRVIRTITKDGERIKKERICPEEESAGEESRSGETMCGEMPEQGKGKEPEQAKSKELERKENDKKREEKKESMKQERKDGPSSQQQKQTDAVVREEVKPKVKEEAPKKDSDQDSAESSEEEPVVMRNLRYVPGLRGAGKHWDPDASSLESEIEQLPDSDETYAQGKDTDPTRKRKVKKKVVRKSKAKPASVQTKSEKPDKDKEKAEKVSEKTEKPPKPPVKKIKKELKALMTDNERQDDGTVSSSSTGSEKVESAKAKPEEGVKKRKREPKCEKVEPGGDYKEYIGKKRMASLNATAMLAATYEVQRVLYRNTDSSDSECSAEKMPKTKKGAKDSRDQKETASKELVNKGDSKEKKDPASEKEARDSHAGQHASGTSSDSKHPNVTASMEPTSSNPPAALSAAGGITVAQQETLTKKKKVVIKTEPMRDRKDDPMEVKREIEEPRPVSSNLVIAQDTEVTITGVYVNASLGANQEAYCKMQYRVQQSVTEERLVRPGDAPPKSYTPLSALSSMRPPNDQTLSTPPLFVPPAQCDSPLGPPRAFYPPPTSSSGSSSAFCAPMPHDSPGQ</sequence>
<dbReference type="VEuPathDB" id="VectorBase:AMIN004827"/>
<dbReference type="STRING" id="112268.A0A182W3B6"/>
<feature type="region of interest" description="Disordered" evidence="1">
    <location>
        <begin position="320"/>
        <end position="1076"/>
    </location>
</feature>